<dbReference type="RefSeq" id="WP_274041496.1">
    <property type="nucleotide sequence ID" value="NZ_JANCPR020000070.1"/>
</dbReference>
<proteinExistence type="predicted"/>
<name>A0ABT7AA92_9ACTN</name>
<evidence type="ECO:0000313" key="1">
    <source>
        <dbReference type="EMBL" id="MDJ1137967.1"/>
    </source>
</evidence>
<dbReference type="Proteomes" id="UP001214441">
    <property type="component" value="Unassembled WGS sequence"/>
</dbReference>
<comment type="caution">
    <text evidence="1">The sequence shown here is derived from an EMBL/GenBank/DDBJ whole genome shotgun (WGS) entry which is preliminary data.</text>
</comment>
<gene>
    <name evidence="1" type="ORF">NMN56_039625</name>
</gene>
<accession>A0ABT7AA92</accession>
<evidence type="ECO:0000313" key="2">
    <source>
        <dbReference type="Proteomes" id="UP001214441"/>
    </source>
</evidence>
<reference evidence="1 2" key="1">
    <citation type="submission" date="2023-05" db="EMBL/GenBank/DDBJ databases">
        <title>Streptantibioticus silvisoli sp. nov., acidotolerant actinomycetes 1 from pine litter.</title>
        <authorList>
            <person name="Swiecimska M."/>
            <person name="Golinska P."/>
            <person name="Sangal V."/>
            <person name="Wachnowicz B."/>
            <person name="Goodfellow M."/>
        </authorList>
    </citation>
    <scope>NUCLEOTIDE SEQUENCE [LARGE SCALE GENOMIC DNA]</scope>
    <source>
        <strain evidence="1 2">DSM 42109</strain>
    </source>
</reference>
<protein>
    <submittedName>
        <fullName evidence="1">Uncharacterized protein</fullName>
    </submittedName>
</protein>
<dbReference type="EMBL" id="JANCPR020000070">
    <property type="protein sequence ID" value="MDJ1137967.1"/>
    <property type="molecule type" value="Genomic_DNA"/>
</dbReference>
<organism evidence="1 2">
    <name type="scientific">Streptomyces iconiensis</name>
    <dbReference type="NCBI Taxonomy" id="1384038"/>
    <lineage>
        <taxon>Bacteria</taxon>
        <taxon>Bacillati</taxon>
        <taxon>Actinomycetota</taxon>
        <taxon>Actinomycetes</taxon>
        <taxon>Kitasatosporales</taxon>
        <taxon>Streptomycetaceae</taxon>
        <taxon>Streptomyces</taxon>
    </lineage>
</organism>
<keyword evidence="2" id="KW-1185">Reference proteome</keyword>
<sequence>MVDALAERIGRSAAVNDPDCHLLCAGRHFGDEDEVRVHAVLQRDAGSAVIGHFMAQCVTRWRTPGTIPARPDLRMRARYCAPIRWHGTLLGLRTLAVTGPMASEPAGRG</sequence>